<evidence type="ECO:0000259" key="4">
    <source>
        <dbReference type="Pfam" id="PF00933"/>
    </source>
</evidence>
<dbReference type="Gene3D" id="3.40.50.1700">
    <property type="entry name" value="Glycoside hydrolase family 3 C-terminal domain"/>
    <property type="match status" value="1"/>
</dbReference>
<evidence type="ECO:0000259" key="5">
    <source>
        <dbReference type="Pfam" id="PF01869"/>
    </source>
</evidence>
<dbReference type="Pfam" id="PF00933">
    <property type="entry name" value="Glyco_hydro_3"/>
    <property type="match status" value="1"/>
</dbReference>
<keyword evidence="3" id="KW-0326">Glycosidase</keyword>
<keyword evidence="7" id="KW-1185">Reference proteome</keyword>
<evidence type="ECO:0000256" key="2">
    <source>
        <dbReference type="ARBA" id="ARBA00022801"/>
    </source>
</evidence>
<gene>
    <name evidence="6" type="ORF">ACFSW5_24145</name>
</gene>
<sequence>MNKLTLREKIGQLIVTGFPKAEVSAEFERLVAEYKIGNAILFSYNAENVPQLKRLCGELRALIERHTGMPAFIAIDQEGGRVTRLPADATNVPGAMAVASTGRPEHAYAAGRLTARELRALGINFNLAPVLDINNNKRNPVINVRSYGDTAEAVETYGLPMMKGLRDEGVLSAIKHFPGHGDTNVDSHLGLPVIGKTAEQLEELELRPFERAINAGAESVMTAHILFPQLEPERVPATMSRAIVTGLLKGKLGYGGLIVSDCLEMDAVKTHYGTAEGALGALKAGVHLLFISHTPQLVREAAERIERAVLEGELSEEALDEAVEKVLYYKEKYRILPSLGGDAGIVGCAAHRRTAEAISEESICLTSGRLEPIARGAADTMIVGCYPFRTDRASNAVSGALSFPRAMAEALGVPYRMTDMNPDDAEIEDVLAETARYSRIVLGLYNGQDHPGQLKLARALVAAGRRVTAAALGKPYDLELIEGVACGLAAFEYTPLSLRSLAKMLCGEAVPTGRLRLRGMETSPNGPEFVNNKVSGKANAPLRYVAGWDGGGTKTAVVVVDETGKEAGSFASGSINLNGRDEAGVRESIRELLASTSALCGGLEACEYICVGAAGVSNPSVVSRLTAMIRECGYEGGLAITGDHETAMAGALESTEGMILIAGTGSICYGRNAQGDSHRTGGGGHLVDDEGSGYSIGRELIAAALRASDGRIANRTIAPAVLARLGLGSVRELIGYVYDPRTNKKDIAALATLLSELCDAGDGTALAIAERSARALFELVVPVAERLSLQDGRLALAGGVLLRNGIIRDSLTAMLLRKYPDLQCVPAKRDAARGAALMALRQLQGQGCR</sequence>
<comment type="similarity">
    <text evidence="1">Belongs to the glycosyl hydrolase 3 family.</text>
</comment>
<dbReference type="SUPFAM" id="SSF53067">
    <property type="entry name" value="Actin-like ATPase domain"/>
    <property type="match status" value="2"/>
</dbReference>
<protein>
    <submittedName>
        <fullName evidence="6">Glycoside hydrolase family 3 N-terminal domain-containing protein</fullName>
    </submittedName>
</protein>
<keyword evidence="2 6" id="KW-0378">Hydrolase</keyword>
<dbReference type="PANTHER" id="PTHR30480:SF16">
    <property type="entry name" value="GLYCOSIDE HYDROLASE FAMILY 3 DOMAIN PROTEIN"/>
    <property type="match status" value="1"/>
</dbReference>
<evidence type="ECO:0000313" key="7">
    <source>
        <dbReference type="Proteomes" id="UP001597493"/>
    </source>
</evidence>
<evidence type="ECO:0000256" key="3">
    <source>
        <dbReference type="ARBA" id="ARBA00023295"/>
    </source>
</evidence>
<dbReference type="InterPro" id="IPR002731">
    <property type="entry name" value="ATPase_BadF"/>
</dbReference>
<dbReference type="PANTHER" id="PTHR30480">
    <property type="entry name" value="BETA-HEXOSAMINIDASE-RELATED"/>
    <property type="match status" value="1"/>
</dbReference>
<feature type="domain" description="ATPase BadF/BadG/BcrA/BcrD type" evidence="5">
    <location>
        <begin position="547"/>
        <end position="839"/>
    </location>
</feature>
<evidence type="ECO:0000256" key="1">
    <source>
        <dbReference type="ARBA" id="ARBA00005336"/>
    </source>
</evidence>
<dbReference type="InterPro" id="IPR036881">
    <property type="entry name" value="Glyco_hydro_3_C_sf"/>
</dbReference>
<comment type="caution">
    <text evidence="6">The sequence shown here is derived from an EMBL/GenBank/DDBJ whole genome shotgun (WGS) entry which is preliminary data.</text>
</comment>
<dbReference type="InterPro" id="IPR001764">
    <property type="entry name" value="Glyco_hydro_3_N"/>
</dbReference>
<dbReference type="RefSeq" id="WP_379279128.1">
    <property type="nucleotide sequence ID" value="NZ_JBHUGT010000039.1"/>
</dbReference>
<proteinExistence type="inferred from homology"/>
<organism evidence="6 7">
    <name type="scientific">Paenibacillus thailandensis</name>
    <dbReference type="NCBI Taxonomy" id="393250"/>
    <lineage>
        <taxon>Bacteria</taxon>
        <taxon>Bacillati</taxon>
        <taxon>Bacillota</taxon>
        <taxon>Bacilli</taxon>
        <taxon>Bacillales</taxon>
        <taxon>Paenibacillaceae</taxon>
        <taxon>Paenibacillus</taxon>
    </lineage>
</organism>
<dbReference type="Gene3D" id="3.20.20.300">
    <property type="entry name" value="Glycoside hydrolase, family 3, N-terminal domain"/>
    <property type="match status" value="1"/>
</dbReference>
<dbReference type="Proteomes" id="UP001597493">
    <property type="component" value="Unassembled WGS sequence"/>
</dbReference>
<dbReference type="InterPro" id="IPR017853">
    <property type="entry name" value="GH"/>
</dbReference>
<feature type="domain" description="Glycoside hydrolase family 3 N-terminal" evidence="4">
    <location>
        <begin position="5"/>
        <end position="327"/>
    </location>
</feature>
<dbReference type="GO" id="GO:0016787">
    <property type="term" value="F:hydrolase activity"/>
    <property type="evidence" value="ECO:0007669"/>
    <property type="project" value="UniProtKB-KW"/>
</dbReference>
<dbReference type="EMBL" id="JBHUMY010000041">
    <property type="protein sequence ID" value="MFD2663334.1"/>
    <property type="molecule type" value="Genomic_DNA"/>
</dbReference>
<accession>A0ABW5R3N8</accession>
<dbReference type="InterPro" id="IPR043129">
    <property type="entry name" value="ATPase_NBD"/>
</dbReference>
<dbReference type="InterPro" id="IPR036962">
    <property type="entry name" value="Glyco_hydro_3_N_sf"/>
</dbReference>
<evidence type="ECO:0000313" key="6">
    <source>
        <dbReference type="EMBL" id="MFD2663334.1"/>
    </source>
</evidence>
<dbReference type="InterPro" id="IPR050226">
    <property type="entry name" value="NagZ_Beta-hexosaminidase"/>
</dbReference>
<name>A0ABW5R3N8_9BACL</name>
<dbReference type="Gene3D" id="3.30.420.40">
    <property type="match status" value="2"/>
</dbReference>
<reference evidence="7" key="1">
    <citation type="journal article" date="2019" name="Int. J. Syst. Evol. Microbiol.">
        <title>The Global Catalogue of Microorganisms (GCM) 10K type strain sequencing project: providing services to taxonomists for standard genome sequencing and annotation.</title>
        <authorList>
            <consortium name="The Broad Institute Genomics Platform"/>
            <consortium name="The Broad Institute Genome Sequencing Center for Infectious Disease"/>
            <person name="Wu L."/>
            <person name="Ma J."/>
        </authorList>
    </citation>
    <scope>NUCLEOTIDE SEQUENCE [LARGE SCALE GENOMIC DNA]</scope>
    <source>
        <strain evidence="7">TISTR 1827</strain>
    </source>
</reference>
<dbReference type="SUPFAM" id="SSF51445">
    <property type="entry name" value="(Trans)glycosidases"/>
    <property type="match status" value="1"/>
</dbReference>
<dbReference type="Pfam" id="PF01869">
    <property type="entry name" value="BcrAD_BadFG"/>
    <property type="match status" value="1"/>
</dbReference>